<organism evidence="2 3">
    <name type="scientific">Nitrospira defluvii</name>
    <dbReference type="NCBI Taxonomy" id="330214"/>
    <lineage>
        <taxon>Bacteria</taxon>
        <taxon>Pseudomonadati</taxon>
        <taxon>Nitrospirota</taxon>
        <taxon>Nitrospiria</taxon>
        <taxon>Nitrospirales</taxon>
        <taxon>Nitrospiraceae</taxon>
        <taxon>Nitrospira</taxon>
    </lineage>
</organism>
<dbReference type="EMBL" id="FP929003">
    <property type="protein sequence ID" value="CBK41739.1"/>
    <property type="molecule type" value="Genomic_DNA"/>
</dbReference>
<feature type="signal peptide" evidence="1">
    <location>
        <begin position="1"/>
        <end position="22"/>
    </location>
</feature>
<evidence type="ECO:0000256" key="1">
    <source>
        <dbReference type="SAM" id="SignalP"/>
    </source>
</evidence>
<dbReference type="STRING" id="330214.NIDE2019"/>
<dbReference type="Proteomes" id="UP000001660">
    <property type="component" value="Chromosome"/>
</dbReference>
<name>D8PET0_9BACT</name>
<keyword evidence="1" id="KW-0732">Signal</keyword>
<reference evidence="2 3" key="1">
    <citation type="journal article" date="2010" name="Proc. Natl. Acad. Sci. U.S.A.">
        <title>A Nitrospira metagenome illuminates the physiology and evolution of globally important nitrite-oxidizing bacteria.</title>
        <authorList>
            <person name="Lucker S."/>
            <person name="Wagner M."/>
            <person name="Maixner F."/>
            <person name="Pelletier E."/>
            <person name="Koch H."/>
            <person name="Vacherie B."/>
            <person name="Rattei T."/>
            <person name="Sinninghe Damste J."/>
            <person name="Spieck E."/>
            <person name="Le Paslier D."/>
            <person name="Daims H."/>
        </authorList>
    </citation>
    <scope>NUCLEOTIDE SEQUENCE [LARGE SCALE GENOMIC DNA]</scope>
</reference>
<protein>
    <recommendedName>
        <fullName evidence="4">Curli production assembly/transport component CsgG</fullName>
    </recommendedName>
</protein>
<dbReference type="Pfam" id="PF03783">
    <property type="entry name" value="CsgG"/>
    <property type="match status" value="1"/>
</dbReference>
<dbReference type="Gene3D" id="3.40.50.10610">
    <property type="entry name" value="ABC-type transport auxiliary lipoprotein component"/>
    <property type="match status" value="1"/>
</dbReference>
<dbReference type="eggNOG" id="COG1462">
    <property type="taxonomic scope" value="Bacteria"/>
</dbReference>
<gene>
    <name evidence="2" type="ORF">NIDE2019</name>
</gene>
<dbReference type="AlphaFoldDB" id="D8PET0"/>
<sequence length="315" mass="33588">MKRLTLSPLAMGAFVVLVGCQAQMTGQVKDDTSVTGQPQKLEAAGKNYTGPQYTIGLVSFANKTPSKVLGVGEAATDILRTMLKSSGLEPIDISTSAMQQQEELIKLQQTGAVKSGKKDAAEGFDSIDYRVQGAITGYSEAQEGTDLLVYQKKAQVARVQVDYSLIDVATGRSLVAESGMGEYRKETSGALGLGSRSSADAGLRDGALRDAFSKAMEKMIAKLSSQPFQTRIMSVEGSEVLIRAGEKSKLSEGTKLAVYRAGKDLIDPETGRSLGRKEKQIGEIVLVNHQNERVSEAKGSPTAGFEVGDVVRVMK</sequence>
<accession>D8PET0</accession>
<proteinExistence type="predicted"/>
<evidence type="ECO:0000313" key="3">
    <source>
        <dbReference type="Proteomes" id="UP000001660"/>
    </source>
</evidence>
<dbReference type="KEGG" id="nde:NIDE2019"/>
<evidence type="ECO:0008006" key="4">
    <source>
        <dbReference type="Google" id="ProtNLM"/>
    </source>
</evidence>
<evidence type="ECO:0000313" key="2">
    <source>
        <dbReference type="EMBL" id="CBK41739.1"/>
    </source>
</evidence>
<dbReference type="InterPro" id="IPR005534">
    <property type="entry name" value="Curli_assmbl/transp-comp_CsgG"/>
</dbReference>
<keyword evidence="3" id="KW-1185">Reference proteome</keyword>
<dbReference type="GO" id="GO:0030288">
    <property type="term" value="C:outer membrane-bounded periplasmic space"/>
    <property type="evidence" value="ECO:0007669"/>
    <property type="project" value="InterPro"/>
</dbReference>
<dbReference type="HOGENOM" id="CLU_882030_0_0_0"/>
<dbReference type="PROSITE" id="PS51257">
    <property type="entry name" value="PROKAR_LIPOPROTEIN"/>
    <property type="match status" value="1"/>
</dbReference>
<feature type="chain" id="PRO_5003119897" description="Curli production assembly/transport component CsgG" evidence="1">
    <location>
        <begin position="23"/>
        <end position="315"/>
    </location>
</feature>